<protein>
    <recommendedName>
        <fullName evidence="1">Arb2 domain-containing protein</fullName>
    </recommendedName>
</protein>
<dbReference type="VEuPathDB" id="FungiDB:CLCR_10191"/>
<dbReference type="GO" id="GO:0031048">
    <property type="term" value="P:regulatory ncRNA-mediated heterochromatin formation"/>
    <property type="evidence" value="ECO:0007669"/>
    <property type="project" value="TreeGrafter"/>
</dbReference>
<dbReference type="InterPro" id="IPR048263">
    <property type="entry name" value="Arb2"/>
</dbReference>
<comment type="caution">
    <text evidence="2">The sequence shown here is derived from an EMBL/GenBank/DDBJ whole genome shotgun (WGS) entry which is preliminary data.</text>
</comment>
<evidence type="ECO:0000313" key="2">
    <source>
        <dbReference type="EMBL" id="OCT53846.1"/>
    </source>
</evidence>
<dbReference type="VEuPathDB" id="FungiDB:G647_00770"/>
<dbReference type="GO" id="GO:0035197">
    <property type="term" value="F:siRNA binding"/>
    <property type="evidence" value="ECO:0007669"/>
    <property type="project" value="TreeGrafter"/>
</dbReference>
<sequence>MFRRKADTLPADPIFEPNLEKLGFFINDEDQVRSVRNPERKYQYQINRNERWNQVHKGANNAAVCNIVQERLLDLGFERVRLPLGAAEQENHVPILVSKDIASKDRVIIIFGERNAEPGILSWRVIGEEGIRHGSLVEFATAVLSTRAPVSTVVSTATKTGATNENITISTVTTPGVIIANPCQLLWYRGGSRAVSNYEWLCLPRPSAVHDAPRVDPVKNRIPGNHDYVEHVQYMFEKVIPSLVNERARIDIIGVEFTGTAVVEHLAEHWNVWSPRITGIALVTPQHKLADLKAQGAPSAFIEFLSKRCRAYFISQSDIEKPVVGREQFGCNCYASGERHVEESALVRSWRHILDWFDMLHVNPGYEEVEYEVVDKNEEIKLGWD</sequence>
<dbReference type="PANTHER" id="PTHR21357:SF4">
    <property type="entry name" value="FAM172 FAMILY PROTEIN HOMOLOG CG10038"/>
    <property type="match status" value="1"/>
</dbReference>
<dbReference type="Proteomes" id="UP000094526">
    <property type="component" value="Unassembled WGS sequence"/>
</dbReference>
<dbReference type="AlphaFoldDB" id="A0A1C1CZD1"/>
<keyword evidence="3" id="KW-1185">Reference proteome</keyword>
<organism evidence="2 3">
    <name type="scientific">Cladophialophora carrionii</name>
    <dbReference type="NCBI Taxonomy" id="86049"/>
    <lineage>
        <taxon>Eukaryota</taxon>
        <taxon>Fungi</taxon>
        <taxon>Dikarya</taxon>
        <taxon>Ascomycota</taxon>
        <taxon>Pezizomycotina</taxon>
        <taxon>Eurotiomycetes</taxon>
        <taxon>Chaetothyriomycetidae</taxon>
        <taxon>Chaetothyriales</taxon>
        <taxon>Herpotrichiellaceae</taxon>
        <taxon>Cladophialophora</taxon>
    </lineage>
</organism>
<evidence type="ECO:0000313" key="3">
    <source>
        <dbReference type="Proteomes" id="UP000094526"/>
    </source>
</evidence>
<dbReference type="PANTHER" id="PTHR21357">
    <property type="entry name" value="FAM172 FAMILY PROTEIN HOMOLOG CG10038"/>
    <property type="match status" value="1"/>
</dbReference>
<reference evidence="3" key="1">
    <citation type="submission" date="2015-07" db="EMBL/GenBank/DDBJ databases">
        <authorList>
            <person name="Teixeira M.M."/>
            <person name="Souza R.C."/>
            <person name="Almeida L.G."/>
            <person name="Vicente V.A."/>
            <person name="de Hoog S."/>
            <person name="Bocca A.L."/>
            <person name="de Almeida S.R."/>
            <person name="Vasconcelos A.T."/>
            <person name="Felipe M.S."/>
        </authorList>
    </citation>
    <scope>NUCLEOTIDE SEQUENCE [LARGE SCALE GENOMIC DNA]</scope>
    <source>
        <strain evidence="3">KSF</strain>
    </source>
</reference>
<dbReference type="OrthoDB" id="421951at2759"/>
<accession>A0A1C1CZD1</accession>
<feature type="domain" description="Arb2" evidence="1">
    <location>
        <begin position="15"/>
        <end position="317"/>
    </location>
</feature>
<dbReference type="EMBL" id="LGRB01000008">
    <property type="protein sequence ID" value="OCT53846.1"/>
    <property type="molecule type" value="Genomic_DNA"/>
</dbReference>
<dbReference type="InterPro" id="IPR053858">
    <property type="entry name" value="Arb2_dom"/>
</dbReference>
<dbReference type="Pfam" id="PF22749">
    <property type="entry name" value="Arb2"/>
    <property type="match status" value="1"/>
</dbReference>
<name>A0A1C1CZD1_9EURO</name>
<proteinExistence type="predicted"/>
<dbReference type="GO" id="GO:0005634">
    <property type="term" value="C:nucleus"/>
    <property type="evidence" value="ECO:0007669"/>
    <property type="project" value="TreeGrafter"/>
</dbReference>
<evidence type="ECO:0000259" key="1">
    <source>
        <dbReference type="Pfam" id="PF22749"/>
    </source>
</evidence>
<dbReference type="STRING" id="86049.A0A1C1CZD1"/>
<gene>
    <name evidence="2" type="ORF">CLCR_10191</name>
</gene>
<dbReference type="eggNOG" id="ENOG502SGUN">
    <property type="taxonomic scope" value="Eukaryota"/>
</dbReference>